<keyword evidence="3" id="KW-1185">Reference proteome</keyword>
<dbReference type="Pfam" id="PF08349">
    <property type="entry name" value="DUF1722"/>
    <property type="match status" value="1"/>
</dbReference>
<dbReference type="EMBL" id="SCWF01000005">
    <property type="protein sequence ID" value="TDM14230.1"/>
    <property type="molecule type" value="Genomic_DNA"/>
</dbReference>
<dbReference type="OrthoDB" id="9782576at2"/>
<dbReference type="AlphaFoldDB" id="A0A4R6C0E4"/>
<name>A0A4R6C0E4_9STAP</name>
<dbReference type="Proteomes" id="UP000294843">
    <property type="component" value="Unassembled WGS sequence"/>
</dbReference>
<dbReference type="InterPro" id="IPR013560">
    <property type="entry name" value="DUF1722"/>
</dbReference>
<evidence type="ECO:0000259" key="1">
    <source>
        <dbReference type="Pfam" id="PF08349"/>
    </source>
</evidence>
<feature type="domain" description="DUF1722" evidence="1">
    <location>
        <begin position="19"/>
        <end position="124"/>
    </location>
</feature>
<proteinExistence type="predicted"/>
<dbReference type="RefSeq" id="WP_133451770.1">
    <property type="nucleotide sequence ID" value="NZ_SCWF01000005.1"/>
</dbReference>
<reference evidence="2 3" key="1">
    <citation type="submission" date="2019-01" db="EMBL/GenBank/DDBJ databases">
        <title>Draft genome sequences of the type strains of six Macrococcus species.</title>
        <authorList>
            <person name="Mazhar S."/>
            <person name="Altermann E."/>
            <person name="Hill C."/>
            <person name="Mcauliffe O."/>
        </authorList>
    </citation>
    <scope>NUCLEOTIDE SEQUENCE [LARGE SCALE GENOMIC DNA]</scope>
    <source>
        <strain evidence="2 3">ATCC 51825</strain>
    </source>
</reference>
<organism evidence="2 3">
    <name type="scientific">Macrococcus bovicus</name>
    <dbReference type="NCBI Taxonomy" id="69968"/>
    <lineage>
        <taxon>Bacteria</taxon>
        <taxon>Bacillati</taxon>
        <taxon>Bacillota</taxon>
        <taxon>Bacilli</taxon>
        <taxon>Bacillales</taxon>
        <taxon>Staphylococcaceae</taxon>
        <taxon>Macrococcus</taxon>
    </lineage>
</organism>
<gene>
    <name evidence="2" type="ORF">ERX55_06555</name>
</gene>
<protein>
    <submittedName>
        <fullName evidence="2">DUF1722 domain-containing protein</fullName>
    </submittedName>
</protein>
<comment type="caution">
    <text evidence="2">The sequence shown here is derived from an EMBL/GenBank/DDBJ whole genome shotgun (WGS) entry which is preliminary data.</text>
</comment>
<evidence type="ECO:0000313" key="2">
    <source>
        <dbReference type="EMBL" id="TDM14230.1"/>
    </source>
</evidence>
<accession>A0A4R6C0E4</accession>
<sequence>MADQKEEKKAVEKRWREEKYKVMYHSQLHYNEIRRLMKEQLTDIDILNEQIREAYRLKPTRGSMLNTYQHLWGYFKKKATAEEKEAFLLLLEQVPETNDLINQLLYQLAHKYKVKYLQESSILSEKN</sequence>
<evidence type="ECO:0000313" key="3">
    <source>
        <dbReference type="Proteomes" id="UP000294843"/>
    </source>
</evidence>